<accession>A0A9D3LVQ4</accession>
<gene>
    <name evidence="2" type="ORF">ANANG_G00218340</name>
</gene>
<evidence type="ECO:0000313" key="2">
    <source>
        <dbReference type="EMBL" id="KAG5837931.1"/>
    </source>
</evidence>
<reference evidence="2" key="1">
    <citation type="submission" date="2021-01" db="EMBL/GenBank/DDBJ databases">
        <title>A chromosome-scale assembly of European eel, Anguilla anguilla.</title>
        <authorList>
            <person name="Henkel C."/>
            <person name="Jong-Raadsen S.A."/>
            <person name="Dufour S."/>
            <person name="Weltzien F.-A."/>
            <person name="Palstra A.P."/>
            <person name="Pelster B."/>
            <person name="Spaink H.P."/>
            <person name="Van Den Thillart G.E."/>
            <person name="Jansen H."/>
            <person name="Zahm M."/>
            <person name="Klopp C."/>
            <person name="Cedric C."/>
            <person name="Louis A."/>
            <person name="Berthelot C."/>
            <person name="Parey E."/>
            <person name="Roest Crollius H."/>
            <person name="Montfort J."/>
            <person name="Robinson-Rechavi M."/>
            <person name="Bucao C."/>
            <person name="Bouchez O."/>
            <person name="Gislard M."/>
            <person name="Lluch J."/>
            <person name="Milhes M."/>
            <person name="Lampietro C."/>
            <person name="Lopez Roques C."/>
            <person name="Donnadieu C."/>
            <person name="Braasch I."/>
            <person name="Desvignes T."/>
            <person name="Postlethwait J."/>
            <person name="Bobe J."/>
            <person name="Guiguen Y."/>
            <person name="Dirks R."/>
        </authorList>
    </citation>
    <scope>NUCLEOTIDE SEQUENCE</scope>
    <source>
        <strain evidence="2">Tag_6206</strain>
        <tissue evidence="2">Liver</tissue>
    </source>
</reference>
<sequence>MITDIDPSSLSSFTVKPLTLLSDHSHITLFIKSSDIKMAHKHFHIISFCVNSNLGGAFFCSIVNARLLNFLTKHNVLSKSQIGFIPKHRTTDHIYTLHTLIDKHINQNKTIIYACFIDFQKAFDSIWHAGLFCKVIESGVGSKTYDIIKSIYSGNMFSVKIGKKGQNSLLKGEVFVRAITSALHSSISTLMNWLLYQKSHLSPV</sequence>
<evidence type="ECO:0000259" key="1">
    <source>
        <dbReference type="Pfam" id="PF00078"/>
    </source>
</evidence>
<dbReference type="EMBL" id="JAFIRN010000012">
    <property type="protein sequence ID" value="KAG5837931.1"/>
    <property type="molecule type" value="Genomic_DNA"/>
</dbReference>
<dbReference type="Pfam" id="PF00078">
    <property type="entry name" value="RVT_1"/>
    <property type="match status" value="1"/>
</dbReference>
<dbReference type="Proteomes" id="UP001044222">
    <property type="component" value="Chromosome 12"/>
</dbReference>
<evidence type="ECO:0000313" key="3">
    <source>
        <dbReference type="Proteomes" id="UP001044222"/>
    </source>
</evidence>
<proteinExistence type="predicted"/>
<dbReference type="InterPro" id="IPR000477">
    <property type="entry name" value="RT_dom"/>
</dbReference>
<dbReference type="AlphaFoldDB" id="A0A9D3LVQ4"/>
<protein>
    <recommendedName>
        <fullName evidence="1">Reverse transcriptase domain-containing protein</fullName>
    </recommendedName>
</protein>
<feature type="domain" description="Reverse transcriptase" evidence="1">
    <location>
        <begin position="61"/>
        <end position="158"/>
    </location>
</feature>
<dbReference type="PANTHER" id="PTHR19446">
    <property type="entry name" value="REVERSE TRANSCRIPTASES"/>
    <property type="match status" value="1"/>
</dbReference>
<keyword evidence="3" id="KW-1185">Reference proteome</keyword>
<organism evidence="2 3">
    <name type="scientific">Anguilla anguilla</name>
    <name type="common">European freshwater eel</name>
    <name type="synonym">Muraena anguilla</name>
    <dbReference type="NCBI Taxonomy" id="7936"/>
    <lineage>
        <taxon>Eukaryota</taxon>
        <taxon>Metazoa</taxon>
        <taxon>Chordata</taxon>
        <taxon>Craniata</taxon>
        <taxon>Vertebrata</taxon>
        <taxon>Euteleostomi</taxon>
        <taxon>Actinopterygii</taxon>
        <taxon>Neopterygii</taxon>
        <taxon>Teleostei</taxon>
        <taxon>Anguilliformes</taxon>
        <taxon>Anguillidae</taxon>
        <taxon>Anguilla</taxon>
    </lineage>
</organism>
<name>A0A9D3LVQ4_ANGAN</name>
<comment type="caution">
    <text evidence="2">The sequence shown here is derived from an EMBL/GenBank/DDBJ whole genome shotgun (WGS) entry which is preliminary data.</text>
</comment>